<sequence length="215" mass="25618">MEIKYIFILVSLLIYFGILIISGFLAFSYSKKHKPFIEVRNKYFKEWKIKKSTININELMKPLKVKIELPIGEILHFLENEVIVYLVEKKQKAYKFFDKISDGKLTNYDDYFEDPDFISLKNNYRLKKSNLKEHKYKGMMYISNLRVLFENKGKYEQILINDILKSYISIIRVGDQYFPGYILHTDEKLYEVISNNPQVTIIINELISTKMKGDH</sequence>
<dbReference type="KEGG" id="esx:ESOMN_v1c03920"/>
<dbReference type="EMBL" id="CP024965">
    <property type="protein sequence ID" value="ATZ18774.1"/>
    <property type="molecule type" value="Genomic_DNA"/>
</dbReference>
<evidence type="ECO:0000313" key="2">
    <source>
        <dbReference type="EMBL" id="ATZ18774.1"/>
    </source>
</evidence>
<dbReference type="RefSeq" id="WP_024863297.1">
    <property type="nucleotide sequence ID" value="NZ_CP024965.1"/>
</dbReference>
<protein>
    <submittedName>
        <fullName evidence="2">Uncharacterized protein</fullName>
    </submittedName>
</protein>
<gene>
    <name evidence="2" type="ORF">ESOMN_v1c03920</name>
</gene>
<organism evidence="2 3">
    <name type="scientific">Williamsoniiplasma somnilux</name>
    <dbReference type="NCBI Taxonomy" id="215578"/>
    <lineage>
        <taxon>Bacteria</taxon>
        <taxon>Bacillati</taxon>
        <taxon>Mycoplasmatota</taxon>
        <taxon>Mollicutes</taxon>
        <taxon>Entomoplasmatales</taxon>
        <taxon>Williamsoniiplasma</taxon>
    </lineage>
</organism>
<name>A0A2K8NYF2_9MOLU</name>
<reference evidence="2 3" key="1">
    <citation type="submission" date="2017-11" db="EMBL/GenBank/DDBJ databases">
        <title>Genome sequence of Entomoplasma somnilux PYAN-1 (ATCC 49194).</title>
        <authorList>
            <person name="Lo W.-S."/>
            <person name="Gasparich G.E."/>
            <person name="Kuo C.-H."/>
        </authorList>
    </citation>
    <scope>NUCLEOTIDE SEQUENCE [LARGE SCALE GENOMIC DNA]</scope>
    <source>
        <strain evidence="2 3">PYAN-1</strain>
    </source>
</reference>
<keyword evidence="3" id="KW-1185">Reference proteome</keyword>
<proteinExistence type="predicted"/>
<keyword evidence="1" id="KW-0472">Membrane</keyword>
<evidence type="ECO:0000313" key="3">
    <source>
        <dbReference type="Proteomes" id="UP000232230"/>
    </source>
</evidence>
<evidence type="ECO:0000256" key="1">
    <source>
        <dbReference type="SAM" id="Phobius"/>
    </source>
</evidence>
<accession>A0A2K8NYF2</accession>
<dbReference type="Proteomes" id="UP000232230">
    <property type="component" value="Chromosome"/>
</dbReference>
<feature type="transmembrane region" description="Helical" evidence="1">
    <location>
        <begin position="6"/>
        <end position="27"/>
    </location>
</feature>
<dbReference type="AlphaFoldDB" id="A0A2K8NYF2"/>
<keyword evidence="1" id="KW-1133">Transmembrane helix</keyword>
<keyword evidence="1" id="KW-0812">Transmembrane</keyword>